<comment type="similarity">
    <text evidence="2 6">Belongs to the 4-toluene sulfonate uptake permease (TSUP) (TC 2.A.102) family.</text>
</comment>
<gene>
    <name evidence="7" type="ORF">CDQ84_08220</name>
</gene>
<feature type="transmembrane region" description="Helical" evidence="6">
    <location>
        <begin position="106"/>
        <end position="123"/>
    </location>
</feature>
<comment type="caution">
    <text evidence="7">The sequence shown here is derived from an EMBL/GenBank/DDBJ whole genome shotgun (WGS) entry which is preliminary data.</text>
</comment>
<dbReference type="GO" id="GO:0005886">
    <property type="term" value="C:plasma membrane"/>
    <property type="evidence" value="ECO:0007669"/>
    <property type="project" value="UniProtKB-SubCell"/>
</dbReference>
<feature type="transmembrane region" description="Helical" evidence="6">
    <location>
        <begin position="12"/>
        <end position="45"/>
    </location>
</feature>
<dbReference type="RefSeq" id="WP_103081254.1">
    <property type="nucleotide sequence ID" value="NZ_CP021850.1"/>
</dbReference>
<dbReference type="AlphaFoldDB" id="A0A2K2FL92"/>
<keyword evidence="8" id="KW-1185">Reference proteome</keyword>
<evidence type="ECO:0000256" key="3">
    <source>
        <dbReference type="ARBA" id="ARBA00022692"/>
    </source>
</evidence>
<evidence type="ECO:0000256" key="5">
    <source>
        <dbReference type="ARBA" id="ARBA00023136"/>
    </source>
</evidence>
<evidence type="ECO:0000256" key="2">
    <source>
        <dbReference type="ARBA" id="ARBA00009142"/>
    </source>
</evidence>
<keyword evidence="4 6" id="KW-1133">Transmembrane helix</keyword>
<feature type="transmembrane region" description="Helical" evidence="6">
    <location>
        <begin position="78"/>
        <end position="94"/>
    </location>
</feature>
<evidence type="ECO:0000256" key="1">
    <source>
        <dbReference type="ARBA" id="ARBA00004141"/>
    </source>
</evidence>
<proteinExistence type="inferred from homology"/>
<dbReference type="OrthoDB" id="9791444at2"/>
<dbReference type="Proteomes" id="UP000236151">
    <property type="component" value="Unassembled WGS sequence"/>
</dbReference>
<evidence type="ECO:0000313" key="8">
    <source>
        <dbReference type="Proteomes" id="UP000236151"/>
    </source>
</evidence>
<dbReference type="PANTHER" id="PTHR43701:SF2">
    <property type="entry name" value="MEMBRANE TRANSPORTER PROTEIN YJNA-RELATED"/>
    <property type="match status" value="1"/>
</dbReference>
<keyword evidence="3 6" id="KW-0812">Transmembrane</keyword>
<organism evidence="7 8">
    <name type="scientific">Clostridium thermosuccinogenes</name>
    <dbReference type="NCBI Taxonomy" id="84032"/>
    <lineage>
        <taxon>Bacteria</taxon>
        <taxon>Bacillati</taxon>
        <taxon>Bacillota</taxon>
        <taxon>Clostridia</taxon>
        <taxon>Eubacteriales</taxon>
        <taxon>Clostridiaceae</taxon>
        <taxon>Clostridium</taxon>
    </lineage>
</organism>
<dbReference type="InterPro" id="IPR002781">
    <property type="entry name" value="TM_pro_TauE-like"/>
</dbReference>
<dbReference type="InterPro" id="IPR051598">
    <property type="entry name" value="TSUP/Inactive_protease-like"/>
</dbReference>
<keyword evidence="5 6" id="KW-0472">Membrane</keyword>
<name>A0A2K2FL92_9CLOT</name>
<feature type="transmembrane region" description="Helical" evidence="6">
    <location>
        <begin position="51"/>
        <end position="71"/>
    </location>
</feature>
<reference evidence="7 8" key="1">
    <citation type="submission" date="2017-06" db="EMBL/GenBank/DDBJ databases">
        <title>Investigating the central metabolism of Clostridium thermosuccinogenes.</title>
        <authorList>
            <person name="Koendjbiharie J.G."/>
            <person name="van Kranenburg R."/>
        </authorList>
    </citation>
    <scope>NUCLEOTIDE SEQUENCE [LARGE SCALE GENOMIC DNA]</scope>
    <source>
        <strain evidence="7 8">DSM 5806</strain>
    </source>
</reference>
<comment type="subcellular location">
    <subcellularLocation>
        <location evidence="6">Cell membrane</location>
        <topology evidence="6">Multi-pass membrane protein</topology>
    </subcellularLocation>
    <subcellularLocation>
        <location evidence="1">Membrane</location>
        <topology evidence="1">Multi-pass membrane protein</topology>
    </subcellularLocation>
</comment>
<protein>
    <recommendedName>
        <fullName evidence="6">Probable membrane transporter protein</fullName>
    </recommendedName>
</protein>
<dbReference type="KEGG" id="cthd:CDO33_09460"/>
<evidence type="ECO:0000256" key="6">
    <source>
        <dbReference type="RuleBase" id="RU363041"/>
    </source>
</evidence>
<sequence>MDKKAGVIKRYFKYALIGLVTGTANGLFGSGGGTIAVPAMVLLLGVEDHKAHATAISIILPLTLISAFFYVKNNFVDWALTIKVTLGGIAGGYIGAKLLNICPARVLRRIFAAFMIAAALRMIL</sequence>
<dbReference type="Pfam" id="PF01925">
    <property type="entry name" value="TauE"/>
    <property type="match status" value="1"/>
</dbReference>
<dbReference type="PANTHER" id="PTHR43701">
    <property type="entry name" value="MEMBRANE TRANSPORTER PROTEIN MJ0441-RELATED"/>
    <property type="match status" value="1"/>
</dbReference>
<keyword evidence="6" id="KW-1003">Cell membrane</keyword>
<evidence type="ECO:0000256" key="4">
    <source>
        <dbReference type="ARBA" id="ARBA00022989"/>
    </source>
</evidence>
<dbReference type="EMBL" id="NIOJ01000017">
    <property type="protein sequence ID" value="PNT99557.1"/>
    <property type="molecule type" value="Genomic_DNA"/>
</dbReference>
<accession>A0A2K2FL92</accession>
<evidence type="ECO:0000313" key="7">
    <source>
        <dbReference type="EMBL" id="PNT99557.1"/>
    </source>
</evidence>